<keyword evidence="2" id="KW-1003">Cell membrane</keyword>
<feature type="transmembrane region" description="Helical" evidence="7">
    <location>
        <begin position="117"/>
        <end position="134"/>
    </location>
</feature>
<evidence type="ECO:0000256" key="4">
    <source>
        <dbReference type="ARBA" id="ARBA00022989"/>
    </source>
</evidence>
<keyword evidence="3 7" id="KW-0812">Transmembrane</keyword>
<dbReference type="RefSeq" id="WP_282535626.1">
    <property type="nucleotide sequence ID" value="NZ_JASCIS010000012.1"/>
</dbReference>
<keyword evidence="5 7" id="KW-0472">Membrane</keyword>
<evidence type="ECO:0000256" key="1">
    <source>
        <dbReference type="ARBA" id="ARBA00004162"/>
    </source>
</evidence>
<feature type="region of interest" description="Disordered" evidence="6">
    <location>
        <begin position="1"/>
        <end position="22"/>
    </location>
</feature>
<evidence type="ECO:0000256" key="7">
    <source>
        <dbReference type="SAM" id="Phobius"/>
    </source>
</evidence>
<dbReference type="EMBL" id="JASCIS010000012">
    <property type="protein sequence ID" value="MDI3419743.1"/>
    <property type="molecule type" value="Genomic_DNA"/>
</dbReference>
<comment type="caution">
    <text evidence="9">The sequence shown here is derived from an EMBL/GenBank/DDBJ whole genome shotgun (WGS) entry which is preliminary data.</text>
</comment>
<feature type="transmembrane region" description="Helical" evidence="7">
    <location>
        <begin position="301"/>
        <end position="318"/>
    </location>
</feature>
<feature type="transmembrane region" description="Helical" evidence="7">
    <location>
        <begin position="240"/>
        <end position="261"/>
    </location>
</feature>
<keyword evidence="4 7" id="KW-1133">Transmembrane helix</keyword>
<gene>
    <name evidence="9" type="ORF">QIT00_14440</name>
</gene>
<dbReference type="Pfam" id="PF04024">
    <property type="entry name" value="PspC"/>
    <property type="match status" value="1"/>
</dbReference>
<feature type="transmembrane region" description="Helical" evidence="7">
    <location>
        <begin position="273"/>
        <end position="294"/>
    </location>
</feature>
<evidence type="ECO:0000313" key="10">
    <source>
        <dbReference type="Proteomes" id="UP001237105"/>
    </source>
</evidence>
<feature type="region of interest" description="Disordered" evidence="6">
    <location>
        <begin position="214"/>
        <end position="233"/>
    </location>
</feature>
<organism evidence="9 10">
    <name type="scientific">Streptomyces luteolus</name>
    <dbReference type="NCBI Taxonomy" id="3043615"/>
    <lineage>
        <taxon>Bacteria</taxon>
        <taxon>Bacillati</taxon>
        <taxon>Actinomycetota</taxon>
        <taxon>Actinomycetes</taxon>
        <taxon>Kitasatosporales</taxon>
        <taxon>Streptomycetaceae</taxon>
        <taxon>Streptomyces</taxon>
    </lineage>
</organism>
<evidence type="ECO:0000256" key="3">
    <source>
        <dbReference type="ARBA" id="ARBA00022692"/>
    </source>
</evidence>
<name>A0ABT6SVW4_9ACTN</name>
<evidence type="ECO:0000256" key="2">
    <source>
        <dbReference type="ARBA" id="ARBA00022475"/>
    </source>
</evidence>
<dbReference type="PANTHER" id="PTHR33885:SF3">
    <property type="entry name" value="PHAGE SHOCK PROTEIN C"/>
    <property type="match status" value="1"/>
</dbReference>
<reference evidence="9 10" key="1">
    <citation type="submission" date="2023-05" db="EMBL/GenBank/DDBJ databases">
        <title>Draft genome sequence of Streptomyces sp. B-S-A12 isolated from a cave soil in Thailand.</title>
        <authorList>
            <person name="Chamroensaksri N."/>
            <person name="Muangham S."/>
        </authorList>
    </citation>
    <scope>NUCLEOTIDE SEQUENCE [LARGE SCALE GENOMIC DNA]</scope>
    <source>
        <strain evidence="9 10">B-S-A12</strain>
    </source>
</reference>
<evidence type="ECO:0000259" key="8">
    <source>
        <dbReference type="Pfam" id="PF04024"/>
    </source>
</evidence>
<evidence type="ECO:0000256" key="6">
    <source>
        <dbReference type="SAM" id="MobiDB-lite"/>
    </source>
</evidence>
<feature type="transmembrane region" description="Helical" evidence="7">
    <location>
        <begin position="45"/>
        <end position="72"/>
    </location>
</feature>
<sequence length="449" mass="46561">MNDQDLAGASAAEPSAPPGLRRERSHRMLGGVCSGLGRHCDMDPVIFRIGLAVLAVTGGLGLIFYGFAWLLLPLDGDEESEGRKLLTGRVSGAGLSALLCALIGCGVFLSMLNNGGVLTFAAVLTLLLAGAGYWSQARRDTHTAPVTAQAVADAPPEAQAPPVAGVWSWWRDPIVKDGTHEGGTGYAWGPADHAIEYPVDFIDGTKGPQLAMPPGPYHRTYRPTVPKPVPEPKPRGPRWIGGWVFLLALLAGALGTGLTWSDHGGAGSLGLSLQAGLACALAVFGLGIAVSAFLGRTGGGSIVLAVLTAGLLAVATALPENIGTTWTRTDWRPTGTAQVRPVYEVGSGVGTLDLTGLDLRKGQTVKTAAEVGAGRVEVVVPKDVTVRLRAEVGVGDIRLPGEASDDVDIAPGQDRRTTLRPPEGTPEAGTVDLRLEVGVGQAEVRRETS</sequence>
<evidence type="ECO:0000256" key="5">
    <source>
        <dbReference type="ARBA" id="ARBA00023136"/>
    </source>
</evidence>
<comment type="subcellular location">
    <subcellularLocation>
        <location evidence="1">Cell membrane</location>
        <topology evidence="1">Single-pass membrane protein</topology>
    </subcellularLocation>
</comment>
<evidence type="ECO:0000313" key="9">
    <source>
        <dbReference type="EMBL" id="MDI3419743.1"/>
    </source>
</evidence>
<dbReference type="Proteomes" id="UP001237105">
    <property type="component" value="Unassembled WGS sequence"/>
</dbReference>
<dbReference type="InterPro" id="IPR052027">
    <property type="entry name" value="PspC"/>
</dbReference>
<accession>A0ABT6SVW4</accession>
<feature type="region of interest" description="Disordered" evidence="6">
    <location>
        <begin position="402"/>
        <end position="429"/>
    </location>
</feature>
<dbReference type="InterPro" id="IPR007168">
    <property type="entry name" value="Phageshock_PspC_N"/>
</dbReference>
<feature type="domain" description="Phage shock protein PspC N-terminal" evidence="8">
    <location>
        <begin position="19"/>
        <end position="74"/>
    </location>
</feature>
<feature type="transmembrane region" description="Helical" evidence="7">
    <location>
        <begin position="93"/>
        <end position="111"/>
    </location>
</feature>
<dbReference type="PANTHER" id="PTHR33885">
    <property type="entry name" value="PHAGE SHOCK PROTEIN C"/>
    <property type="match status" value="1"/>
</dbReference>
<keyword evidence="10" id="KW-1185">Reference proteome</keyword>
<protein>
    <submittedName>
        <fullName evidence="9">PspC domain-containing protein</fullName>
    </submittedName>
</protein>
<proteinExistence type="predicted"/>